<dbReference type="AlphaFoldDB" id="W9QTF8"/>
<reference evidence="2" key="1">
    <citation type="submission" date="2013-01" db="EMBL/GenBank/DDBJ databases">
        <title>Draft Genome Sequence of a Mulberry Tree, Morus notabilis C.K. Schneid.</title>
        <authorList>
            <person name="He N."/>
            <person name="Zhao S."/>
        </authorList>
    </citation>
    <scope>NUCLEOTIDE SEQUENCE</scope>
</reference>
<evidence type="ECO:0000313" key="1">
    <source>
        <dbReference type="EMBL" id="EXB39663.1"/>
    </source>
</evidence>
<organism evidence="1 2">
    <name type="scientific">Morus notabilis</name>
    <dbReference type="NCBI Taxonomy" id="981085"/>
    <lineage>
        <taxon>Eukaryota</taxon>
        <taxon>Viridiplantae</taxon>
        <taxon>Streptophyta</taxon>
        <taxon>Embryophyta</taxon>
        <taxon>Tracheophyta</taxon>
        <taxon>Spermatophyta</taxon>
        <taxon>Magnoliopsida</taxon>
        <taxon>eudicotyledons</taxon>
        <taxon>Gunneridae</taxon>
        <taxon>Pentapetalae</taxon>
        <taxon>rosids</taxon>
        <taxon>fabids</taxon>
        <taxon>Rosales</taxon>
        <taxon>Moraceae</taxon>
        <taxon>Moreae</taxon>
        <taxon>Morus</taxon>
    </lineage>
</organism>
<dbReference type="Proteomes" id="UP000030645">
    <property type="component" value="Unassembled WGS sequence"/>
</dbReference>
<gene>
    <name evidence="1" type="ORF">L484_017138</name>
</gene>
<protein>
    <submittedName>
        <fullName evidence="1">Uncharacterized protein</fullName>
    </submittedName>
</protein>
<accession>W9QTF8</accession>
<proteinExistence type="predicted"/>
<dbReference type="EMBL" id="KE343728">
    <property type="protein sequence ID" value="EXB39663.1"/>
    <property type="molecule type" value="Genomic_DNA"/>
</dbReference>
<name>W9QTF8_9ROSA</name>
<evidence type="ECO:0000313" key="2">
    <source>
        <dbReference type="Proteomes" id="UP000030645"/>
    </source>
</evidence>
<keyword evidence="2" id="KW-1185">Reference proteome</keyword>
<sequence length="52" mass="5684">MGVFSKKLPGRFDLDRANCLAIREGLVVTVEWAASYAVESGDLNAASRVRSR</sequence>